<evidence type="ECO:0000313" key="1">
    <source>
        <dbReference type="EMBL" id="KAJ7696325.1"/>
    </source>
</evidence>
<accession>A0AAD7DR96</accession>
<gene>
    <name evidence="1" type="ORF">B0H17DRAFT_889530</name>
</gene>
<name>A0AAD7DR96_MYCRO</name>
<dbReference type="EMBL" id="JARKIE010000035">
    <property type="protein sequence ID" value="KAJ7696325.1"/>
    <property type="molecule type" value="Genomic_DNA"/>
</dbReference>
<protein>
    <submittedName>
        <fullName evidence="1">Uncharacterized protein</fullName>
    </submittedName>
</protein>
<organism evidence="1 2">
    <name type="scientific">Mycena rosella</name>
    <name type="common">Pink bonnet</name>
    <name type="synonym">Agaricus rosellus</name>
    <dbReference type="NCBI Taxonomy" id="1033263"/>
    <lineage>
        <taxon>Eukaryota</taxon>
        <taxon>Fungi</taxon>
        <taxon>Dikarya</taxon>
        <taxon>Basidiomycota</taxon>
        <taxon>Agaricomycotina</taxon>
        <taxon>Agaricomycetes</taxon>
        <taxon>Agaricomycetidae</taxon>
        <taxon>Agaricales</taxon>
        <taxon>Marasmiineae</taxon>
        <taxon>Mycenaceae</taxon>
        <taxon>Mycena</taxon>
    </lineage>
</organism>
<sequence>ITEGGKQVLDIQARNEAIDLWNLQSYTILLYLVQGDKRASWCYFVDYILAKFLEMSYLNVRPGQILNVFLHNVDIPISNQTPLPTDIKRMILAACKYKLKFTGLSIGQNIKLKMPIWKNLAVNKQCYQQACHRDSAKCLRLNHQVRTV</sequence>
<reference evidence="1" key="1">
    <citation type="submission" date="2023-03" db="EMBL/GenBank/DDBJ databases">
        <title>Massive genome expansion in bonnet fungi (Mycena s.s.) driven by repeated elements and novel gene families across ecological guilds.</title>
        <authorList>
            <consortium name="Lawrence Berkeley National Laboratory"/>
            <person name="Harder C.B."/>
            <person name="Miyauchi S."/>
            <person name="Viragh M."/>
            <person name="Kuo A."/>
            <person name="Thoen E."/>
            <person name="Andreopoulos B."/>
            <person name="Lu D."/>
            <person name="Skrede I."/>
            <person name="Drula E."/>
            <person name="Henrissat B."/>
            <person name="Morin E."/>
            <person name="Kohler A."/>
            <person name="Barry K."/>
            <person name="LaButti K."/>
            <person name="Morin E."/>
            <person name="Salamov A."/>
            <person name="Lipzen A."/>
            <person name="Mereny Z."/>
            <person name="Hegedus B."/>
            <person name="Baldrian P."/>
            <person name="Stursova M."/>
            <person name="Weitz H."/>
            <person name="Taylor A."/>
            <person name="Grigoriev I.V."/>
            <person name="Nagy L.G."/>
            <person name="Martin F."/>
            <person name="Kauserud H."/>
        </authorList>
    </citation>
    <scope>NUCLEOTIDE SEQUENCE</scope>
    <source>
        <strain evidence="1">CBHHK067</strain>
    </source>
</reference>
<feature type="non-terminal residue" evidence="1">
    <location>
        <position position="1"/>
    </location>
</feature>
<evidence type="ECO:0000313" key="2">
    <source>
        <dbReference type="Proteomes" id="UP001221757"/>
    </source>
</evidence>
<dbReference type="Proteomes" id="UP001221757">
    <property type="component" value="Unassembled WGS sequence"/>
</dbReference>
<keyword evidence="2" id="KW-1185">Reference proteome</keyword>
<comment type="caution">
    <text evidence="1">The sequence shown here is derived from an EMBL/GenBank/DDBJ whole genome shotgun (WGS) entry which is preliminary data.</text>
</comment>
<proteinExistence type="predicted"/>
<dbReference type="AlphaFoldDB" id="A0AAD7DR96"/>
<feature type="non-terminal residue" evidence="1">
    <location>
        <position position="148"/>
    </location>
</feature>